<keyword evidence="1" id="KW-0479">Metal-binding</keyword>
<keyword evidence="4" id="KW-0539">Nucleus</keyword>
<dbReference type="InterPro" id="IPR013087">
    <property type="entry name" value="Znf_C2H2_type"/>
</dbReference>
<evidence type="ECO:0000256" key="6">
    <source>
        <dbReference type="SAM" id="MobiDB-lite"/>
    </source>
</evidence>
<protein>
    <submittedName>
        <fullName evidence="10">B-cell lymphoma 6 protein homolog isoform X1</fullName>
    </submittedName>
</protein>
<dbReference type="PROSITE" id="PS50157">
    <property type="entry name" value="ZINC_FINGER_C2H2_2"/>
    <property type="match status" value="4"/>
</dbReference>
<dbReference type="KEGG" id="hazt:108667835"/>
<feature type="domain" description="C2H2-type" evidence="8">
    <location>
        <begin position="580"/>
        <end position="602"/>
    </location>
</feature>
<dbReference type="GO" id="GO:0006357">
    <property type="term" value="P:regulation of transcription by RNA polymerase II"/>
    <property type="evidence" value="ECO:0007669"/>
    <property type="project" value="TreeGrafter"/>
</dbReference>
<dbReference type="InterPro" id="IPR036236">
    <property type="entry name" value="Znf_C2H2_sf"/>
</dbReference>
<accession>A0A8B7NA04</accession>
<dbReference type="SMART" id="SM00225">
    <property type="entry name" value="BTB"/>
    <property type="match status" value="1"/>
</dbReference>
<organism evidence="9 10">
    <name type="scientific">Hyalella azteca</name>
    <name type="common">Amphipod</name>
    <dbReference type="NCBI Taxonomy" id="294128"/>
    <lineage>
        <taxon>Eukaryota</taxon>
        <taxon>Metazoa</taxon>
        <taxon>Ecdysozoa</taxon>
        <taxon>Arthropoda</taxon>
        <taxon>Crustacea</taxon>
        <taxon>Multicrustacea</taxon>
        <taxon>Malacostraca</taxon>
        <taxon>Eumalacostraca</taxon>
        <taxon>Peracarida</taxon>
        <taxon>Amphipoda</taxon>
        <taxon>Senticaudata</taxon>
        <taxon>Talitrida</taxon>
        <taxon>Talitroidea</taxon>
        <taxon>Hyalellidae</taxon>
        <taxon>Hyalella</taxon>
    </lineage>
</organism>
<feature type="compositionally biased region" description="Polar residues" evidence="6">
    <location>
        <begin position="323"/>
        <end position="332"/>
    </location>
</feature>
<feature type="compositionally biased region" description="Low complexity" evidence="6">
    <location>
        <begin position="212"/>
        <end position="226"/>
    </location>
</feature>
<gene>
    <name evidence="10" type="primary">LOC108667835</name>
</gene>
<dbReference type="FunFam" id="3.30.160.60:FF:002319">
    <property type="entry name" value="Uncharacterized protein"/>
    <property type="match status" value="1"/>
</dbReference>
<dbReference type="OrthoDB" id="6331085at2759"/>
<dbReference type="Pfam" id="PF00651">
    <property type="entry name" value="BTB"/>
    <property type="match status" value="1"/>
</dbReference>
<dbReference type="SUPFAM" id="SSF57667">
    <property type="entry name" value="beta-beta-alpha zinc fingers"/>
    <property type="match status" value="2"/>
</dbReference>
<dbReference type="GeneID" id="108667835"/>
<feature type="compositionally biased region" description="Basic and acidic residues" evidence="6">
    <location>
        <begin position="288"/>
        <end position="305"/>
    </location>
</feature>
<dbReference type="PROSITE" id="PS00028">
    <property type="entry name" value="ZINC_FINGER_C2H2_1"/>
    <property type="match status" value="1"/>
</dbReference>
<dbReference type="GO" id="GO:0048513">
    <property type="term" value="P:animal organ development"/>
    <property type="evidence" value="ECO:0007669"/>
    <property type="project" value="UniProtKB-ARBA"/>
</dbReference>
<name>A0A8B7NA04_HYAAZ</name>
<dbReference type="Proteomes" id="UP000694843">
    <property type="component" value="Unplaced"/>
</dbReference>
<keyword evidence="9" id="KW-1185">Reference proteome</keyword>
<feature type="compositionally biased region" description="Gly residues" evidence="6">
    <location>
        <begin position="227"/>
        <end position="236"/>
    </location>
</feature>
<dbReference type="InterPro" id="IPR051095">
    <property type="entry name" value="Dros_DevTransReg"/>
</dbReference>
<evidence type="ECO:0000256" key="1">
    <source>
        <dbReference type="ARBA" id="ARBA00022723"/>
    </source>
</evidence>
<feature type="domain" description="C2H2-type" evidence="8">
    <location>
        <begin position="524"/>
        <end position="551"/>
    </location>
</feature>
<sequence length="615" mass="67414">MVKMSSGLLSLKWNHHRSTFLHVLANIRRKESYSDVTLACAGKFYPAHKLVLSTCSEYFEEMFERTQCKHPVIVLKDIGADDLEALLSYMYDGEVNVLQENLSSLIKAAECLKIKGLAVADSDPTDRTKEKKLHPSSGSSINANSNINNSNRDVHRNEKRPVNGSGIKRTNVNSSFSEDVAQPIKRRRPDSRTPLNTSASSEEQEAPVTSNESAAAPEPASPVGEDGNNGGSGGESQPGDDAKSAEASEEANNFLQDLNVDAGVKAEPVEVLDADDLTFDGREDEDAGPDHPGEDLPDFTEEKFSGGEGEDPSLWGGTDETDLFSQPSTSNFGEDDVKKDAAGGDKSGNTSSSMDGIEMRLSCVAACPVTLCMDGLPQPSLSSVRSLSSMANLTHEDTETALSWLPKSYKPEALGVEPNVLQSRTTKLDQDANLSSTLNVRGSAPSDEDSNHKALAGRYLQELPPDSFTIAYVDGQPPEPLADGATSSGNLKGRTYMCNLCEYSTTLFGNLKTHFRQHTKEKPFACSMCDYRARQQSNLKTHMRKHTGEKPYACEFCPYRSSQHSNLKIHRMQHTGERPFACPICLKKFSRHGYFHSHYSLHPEHFQRPCPYCST</sequence>
<dbReference type="Gene3D" id="3.30.710.10">
    <property type="entry name" value="Potassium Channel Kv1.1, Chain A"/>
    <property type="match status" value="1"/>
</dbReference>
<keyword evidence="2 5" id="KW-0863">Zinc-finger</keyword>
<feature type="domain" description="C2H2-type" evidence="8">
    <location>
        <begin position="552"/>
        <end position="579"/>
    </location>
</feature>
<proteinExistence type="predicted"/>
<dbReference type="GO" id="GO:0008270">
    <property type="term" value="F:zinc ion binding"/>
    <property type="evidence" value="ECO:0007669"/>
    <property type="project" value="UniProtKB-KW"/>
</dbReference>
<evidence type="ECO:0000259" key="7">
    <source>
        <dbReference type="PROSITE" id="PS50097"/>
    </source>
</evidence>
<feature type="domain" description="BTB" evidence="7">
    <location>
        <begin position="34"/>
        <end position="99"/>
    </location>
</feature>
<dbReference type="Gene3D" id="3.30.160.60">
    <property type="entry name" value="Classic Zinc Finger"/>
    <property type="match status" value="4"/>
</dbReference>
<feature type="compositionally biased region" description="Basic and acidic residues" evidence="6">
    <location>
        <begin position="152"/>
        <end position="161"/>
    </location>
</feature>
<feature type="compositionally biased region" description="Acidic residues" evidence="6">
    <location>
        <begin position="270"/>
        <end position="287"/>
    </location>
</feature>
<dbReference type="CDD" id="cd18315">
    <property type="entry name" value="BTB_POZ_BAB-like"/>
    <property type="match status" value="1"/>
</dbReference>
<evidence type="ECO:0000313" key="10">
    <source>
        <dbReference type="RefSeq" id="XP_018010398.1"/>
    </source>
</evidence>
<feature type="compositionally biased region" description="Polar residues" evidence="6">
    <location>
        <begin position="193"/>
        <end position="211"/>
    </location>
</feature>
<evidence type="ECO:0000256" key="5">
    <source>
        <dbReference type="PROSITE-ProRule" id="PRU00042"/>
    </source>
</evidence>
<evidence type="ECO:0000259" key="8">
    <source>
        <dbReference type="PROSITE" id="PS50157"/>
    </source>
</evidence>
<evidence type="ECO:0000256" key="2">
    <source>
        <dbReference type="ARBA" id="ARBA00022771"/>
    </source>
</evidence>
<dbReference type="SMART" id="SM00355">
    <property type="entry name" value="ZnF_C2H2"/>
    <property type="match status" value="4"/>
</dbReference>
<dbReference type="GO" id="GO:0003006">
    <property type="term" value="P:developmental process involved in reproduction"/>
    <property type="evidence" value="ECO:0007669"/>
    <property type="project" value="UniProtKB-ARBA"/>
</dbReference>
<feature type="domain" description="C2H2-type" evidence="8">
    <location>
        <begin position="496"/>
        <end position="523"/>
    </location>
</feature>
<feature type="compositionally biased region" description="Polar residues" evidence="6">
    <location>
        <begin position="168"/>
        <end position="177"/>
    </location>
</feature>
<dbReference type="PANTHER" id="PTHR23110">
    <property type="entry name" value="BTB DOMAIN TRANSCRIPTION FACTOR"/>
    <property type="match status" value="1"/>
</dbReference>
<dbReference type="PANTHER" id="PTHR23110:SF109">
    <property type="entry name" value="FI07618P-RELATED"/>
    <property type="match status" value="1"/>
</dbReference>
<evidence type="ECO:0000313" key="9">
    <source>
        <dbReference type="Proteomes" id="UP000694843"/>
    </source>
</evidence>
<dbReference type="SUPFAM" id="SSF54695">
    <property type="entry name" value="POZ domain"/>
    <property type="match status" value="1"/>
</dbReference>
<feature type="region of interest" description="Disordered" evidence="6">
    <location>
        <begin position="123"/>
        <end position="353"/>
    </location>
</feature>
<dbReference type="InterPro" id="IPR011333">
    <property type="entry name" value="SKP1/BTB/POZ_sf"/>
</dbReference>
<keyword evidence="3" id="KW-0862">Zinc</keyword>
<feature type="compositionally biased region" description="Low complexity" evidence="6">
    <location>
        <begin position="136"/>
        <end position="151"/>
    </location>
</feature>
<dbReference type="GO" id="GO:0005634">
    <property type="term" value="C:nucleus"/>
    <property type="evidence" value="ECO:0007669"/>
    <property type="project" value="UniProtKB-ARBA"/>
</dbReference>
<evidence type="ECO:0000256" key="3">
    <source>
        <dbReference type="ARBA" id="ARBA00022833"/>
    </source>
</evidence>
<dbReference type="InterPro" id="IPR000210">
    <property type="entry name" value="BTB/POZ_dom"/>
</dbReference>
<evidence type="ECO:0000256" key="4">
    <source>
        <dbReference type="ARBA" id="ARBA00023242"/>
    </source>
</evidence>
<dbReference type="AlphaFoldDB" id="A0A8B7NA04"/>
<dbReference type="FunFam" id="3.30.160.60:FF:000446">
    <property type="entry name" value="Zinc finger protein"/>
    <property type="match status" value="2"/>
</dbReference>
<dbReference type="Pfam" id="PF00096">
    <property type="entry name" value="zf-C2H2"/>
    <property type="match status" value="1"/>
</dbReference>
<dbReference type="RefSeq" id="XP_018010398.1">
    <property type="nucleotide sequence ID" value="XM_018154909.2"/>
</dbReference>
<dbReference type="PROSITE" id="PS50097">
    <property type="entry name" value="BTB"/>
    <property type="match status" value="1"/>
</dbReference>
<reference evidence="10" key="1">
    <citation type="submission" date="2025-08" db="UniProtKB">
        <authorList>
            <consortium name="RefSeq"/>
        </authorList>
    </citation>
    <scope>IDENTIFICATION</scope>
    <source>
        <tissue evidence="10">Whole organism</tissue>
    </source>
</reference>
<dbReference type="GO" id="GO:0048666">
    <property type="term" value="P:neuron development"/>
    <property type="evidence" value="ECO:0007669"/>
    <property type="project" value="UniProtKB-ARBA"/>
</dbReference>